<comment type="cofactor">
    <cofactor evidence="1">
        <name>FMN</name>
        <dbReference type="ChEBI" id="CHEBI:58210"/>
    </cofactor>
</comment>
<name>A0ABS6ENU4_9FIRM</name>
<accession>A0ABS6ENU4</accession>
<keyword evidence="3" id="KW-0288">FMN</keyword>
<dbReference type="CDD" id="cd02803">
    <property type="entry name" value="OYE_like_FMN_family"/>
    <property type="match status" value="1"/>
</dbReference>
<keyword evidence="4" id="KW-0521">NADP</keyword>
<comment type="caution">
    <text evidence="7">The sequence shown here is derived from an EMBL/GenBank/DDBJ whole genome shotgun (WGS) entry which is preliminary data.</text>
</comment>
<gene>
    <name evidence="7" type="ORF">KQI75_00775</name>
</gene>
<evidence type="ECO:0000259" key="6">
    <source>
        <dbReference type="Pfam" id="PF00724"/>
    </source>
</evidence>
<dbReference type="InterPro" id="IPR001155">
    <property type="entry name" value="OxRdtase_FMN_N"/>
</dbReference>
<evidence type="ECO:0000256" key="1">
    <source>
        <dbReference type="ARBA" id="ARBA00001917"/>
    </source>
</evidence>
<dbReference type="InterPro" id="IPR044152">
    <property type="entry name" value="YqjM-like"/>
</dbReference>
<evidence type="ECO:0000256" key="3">
    <source>
        <dbReference type="ARBA" id="ARBA00022643"/>
    </source>
</evidence>
<evidence type="ECO:0000256" key="2">
    <source>
        <dbReference type="ARBA" id="ARBA00022630"/>
    </source>
</evidence>
<protein>
    <submittedName>
        <fullName evidence="7">NADH:flavin oxidoreductase</fullName>
    </submittedName>
</protein>
<evidence type="ECO:0000313" key="8">
    <source>
        <dbReference type="Proteomes" id="UP000783588"/>
    </source>
</evidence>
<keyword evidence="2" id="KW-0285">Flavoprotein</keyword>
<reference evidence="7 8" key="1">
    <citation type="submission" date="2021-06" db="EMBL/GenBank/DDBJ databases">
        <authorList>
            <person name="Sun Q."/>
            <person name="Li D."/>
        </authorList>
    </citation>
    <scope>NUCLEOTIDE SEQUENCE [LARGE SCALE GENOMIC DNA]</scope>
    <source>
        <strain evidence="7 8">MSJd-7</strain>
    </source>
</reference>
<organism evidence="7 8">
    <name type="scientific">Butyricicoccus intestinisimiae</name>
    <dbReference type="NCBI Taxonomy" id="2841509"/>
    <lineage>
        <taxon>Bacteria</taxon>
        <taxon>Bacillati</taxon>
        <taxon>Bacillota</taxon>
        <taxon>Clostridia</taxon>
        <taxon>Eubacteriales</taxon>
        <taxon>Butyricicoccaceae</taxon>
        <taxon>Butyricicoccus</taxon>
    </lineage>
</organism>
<keyword evidence="8" id="KW-1185">Reference proteome</keyword>
<feature type="domain" description="NADH:flavin oxidoreductase/NADH oxidase N-terminal" evidence="6">
    <location>
        <begin position="9"/>
        <end position="321"/>
    </location>
</feature>
<evidence type="ECO:0000256" key="4">
    <source>
        <dbReference type="ARBA" id="ARBA00022857"/>
    </source>
</evidence>
<dbReference type="RefSeq" id="WP_216468782.1">
    <property type="nucleotide sequence ID" value="NZ_JAHLQI010000001.1"/>
</dbReference>
<proteinExistence type="predicted"/>
<evidence type="ECO:0000256" key="5">
    <source>
        <dbReference type="ARBA" id="ARBA00023002"/>
    </source>
</evidence>
<dbReference type="Proteomes" id="UP000783588">
    <property type="component" value="Unassembled WGS sequence"/>
</dbReference>
<dbReference type="PANTHER" id="PTHR43303:SF4">
    <property type="entry name" value="NADPH DEHYDROGENASE C23G7.10C-RELATED"/>
    <property type="match status" value="1"/>
</dbReference>
<dbReference type="PANTHER" id="PTHR43303">
    <property type="entry name" value="NADPH DEHYDROGENASE C23G7.10C-RELATED"/>
    <property type="match status" value="1"/>
</dbReference>
<keyword evidence="5" id="KW-0560">Oxidoreductase</keyword>
<sequence>MKKQVSDTFSIRNTMIRNRICVPPMVVYNWSDGSGYVDDKHVEHYRQLAHGGAGLIIQEATCVTAEGQLAQTQLGIWEDGQIAGLRRITQAVHAEGCPIFVQIHHAGIVGIAEHALCPSAYQLGDKTGAEMSVEQIHAIQQAFIRAAQRAYQAGYDGVELHGCHRYLMCQFLNRRVNTRADVYGEHPEQFVLEILEGIRKTVPEDFVVGIRLGAFEPTLEDGIRHAKILEQHGIDFLDISYGFTEEQETEKPAGFPYKDIVYAAGEIKKQVSVPVFAVNGIRTPEDARGALELTQVDMIDVGRGSLANPNWTADALAGRETDTCLDCSVCQWRIDPARCAGRLLHEKRQK</sequence>
<evidence type="ECO:0000313" key="7">
    <source>
        <dbReference type="EMBL" id="MBU5489170.1"/>
    </source>
</evidence>
<dbReference type="Pfam" id="PF00724">
    <property type="entry name" value="Oxidored_FMN"/>
    <property type="match status" value="1"/>
</dbReference>
<dbReference type="EMBL" id="JAHLQI010000001">
    <property type="protein sequence ID" value="MBU5489170.1"/>
    <property type="molecule type" value="Genomic_DNA"/>
</dbReference>